<evidence type="ECO:0008006" key="4">
    <source>
        <dbReference type="Google" id="ProtNLM"/>
    </source>
</evidence>
<keyword evidence="1" id="KW-0732">Signal</keyword>
<keyword evidence="3" id="KW-1185">Reference proteome</keyword>
<evidence type="ECO:0000313" key="2">
    <source>
        <dbReference type="EMBL" id="KAK1291940.1"/>
    </source>
</evidence>
<dbReference type="EMBL" id="JAUJYO010000017">
    <property type="protein sequence ID" value="KAK1291940.1"/>
    <property type="molecule type" value="Genomic_DNA"/>
</dbReference>
<proteinExistence type="predicted"/>
<reference evidence="2" key="2">
    <citation type="submission" date="2023-06" db="EMBL/GenBank/DDBJ databases">
        <authorList>
            <person name="Ma L."/>
            <person name="Liu K.-W."/>
            <person name="Li Z."/>
            <person name="Hsiao Y.-Y."/>
            <person name="Qi Y."/>
            <person name="Fu T."/>
            <person name="Tang G."/>
            <person name="Zhang D."/>
            <person name="Sun W.-H."/>
            <person name="Liu D.-K."/>
            <person name="Li Y."/>
            <person name="Chen G.-Z."/>
            <person name="Liu X.-D."/>
            <person name="Liao X.-Y."/>
            <person name="Jiang Y.-T."/>
            <person name="Yu X."/>
            <person name="Hao Y."/>
            <person name="Huang J."/>
            <person name="Zhao X.-W."/>
            <person name="Ke S."/>
            <person name="Chen Y.-Y."/>
            <person name="Wu W.-L."/>
            <person name="Hsu J.-L."/>
            <person name="Lin Y.-F."/>
            <person name="Huang M.-D."/>
            <person name="Li C.-Y."/>
            <person name="Huang L."/>
            <person name="Wang Z.-W."/>
            <person name="Zhao X."/>
            <person name="Zhong W.-Y."/>
            <person name="Peng D.-H."/>
            <person name="Ahmad S."/>
            <person name="Lan S."/>
            <person name="Zhang J.-S."/>
            <person name="Tsai W.-C."/>
            <person name="Van De Peer Y."/>
            <person name="Liu Z.-J."/>
        </authorList>
    </citation>
    <scope>NUCLEOTIDE SEQUENCE</scope>
    <source>
        <strain evidence="2">CP</strain>
        <tissue evidence="2">Leaves</tissue>
    </source>
</reference>
<evidence type="ECO:0000313" key="3">
    <source>
        <dbReference type="Proteomes" id="UP001180020"/>
    </source>
</evidence>
<feature type="chain" id="PRO_5043709617" description="Secreted protein" evidence="1">
    <location>
        <begin position="25"/>
        <end position="104"/>
    </location>
</feature>
<organism evidence="2 3">
    <name type="scientific">Acorus calamus</name>
    <name type="common">Sweet flag</name>
    <dbReference type="NCBI Taxonomy" id="4465"/>
    <lineage>
        <taxon>Eukaryota</taxon>
        <taxon>Viridiplantae</taxon>
        <taxon>Streptophyta</taxon>
        <taxon>Embryophyta</taxon>
        <taxon>Tracheophyta</taxon>
        <taxon>Spermatophyta</taxon>
        <taxon>Magnoliopsida</taxon>
        <taxon>Liliopsida</taxon>
        <taxon>Acoraceae</taxon>
        <taxon>Acorus</taxon>
    </lineage>
</organism>
<reference evidence="2" key="1">
    <citation type="journal article" date="2023" name="Nat. Commun.">
        <title>Diploid and tetraploid genomes of Acorus and the evolution of monocots.</title>
        <authorList>
            <person name="Ma L."/>
            <person name="Liu K.W."/>
            <person name="Li Z."/>
            <person name="Hsiao Y.Y."/>
            <person name="Qi Y."/>
            <person name="Fu T."/>
            <person name="Tang G.D."/>
            <person name="Zhang D."/>
            <person name="Sun W.H."/>
            <person name="Liu D.K."/>
            <person name="Li Y."/>
            <person name="Chen G.Z."/>
            <person name="Liu X.D."/>
            <person name="Liao X.Y."/>
            <person name="Jiang Y.T."/>
            <person name="Yu X."/>
            <person name="Hao Y."/>
            <person name="Huang J."/>
            <person name="Zhao X.W."/>
            <person name="Ke S."/>
            <person name="Chen Y.Y."/>
            <person name="Wu W.L."/>
            <person name="Hsu J.L."/>
            <person name="Lin Y.F."/>
            <person name="Huang M.D."/>
            <person name="Li C.Y."/>
            <person name="Huang L."/>
            <person name="Wang Z.W."/>
            <person name="Zhao X."/>
            <person name="Zhong W.Y."/>
            <person name="Peng D.H."/>
            <person name="Ahmad S."/>
            <person name="Lan S."/>
            <person name="Zhang J.S."/>
            <person name="Tsai W.C."/>
            <person name="Van de Peer Y."/>
            <person name="Liu Z.J."/>
        </authorList>
    </citation>
    <scope>NUCLEOTIDE SEQUENCE</scope>
    <source>
        <strain evidence="2">CP</strain>
    </source>
</reference>
<sequence>MHTAFNAGGLLLLLILCQWPMIEHRRLIIVPNGGVRWRWSRHRGQLREECFKAAHGWGDGEWVARVVVEFDYRQRMVDQLTIWEGHAVSRGGRWGRRTPGMLHR</sequence>
<name>A0AAV9CSL4_ACOCL</name>
<gene>
    <name evidence="2" type="ORF">QJS10_CPB17g00542</name>
</gene>
<evidence type="ECO:0000256" key="1">
    <source>
        <dbReference type="SAM" id="SignalP"/>
    </source>
</evidence>
<protein>
    <recommendedName>
        <fullName evidence="4">Secreted protein</fullName>
    </recommendedName>
</protein>
<comment type="caution">
    <text evidence="2">The sequence shown here is derived from an EMBL/GenBank/DDBJ whole genome shotgun (WGS) entry which is preliminary data.</text>
</comment>
<accession>A0AAV9CSL4</accession>
<dbReference type="Proteomes" id="UP001180020">
    <property type="component" value="Unassembled WGS sequence"/>
</dbReference>
<dbReference type="AlphaFoldDB" id="A0AAV9CSL4"/>
<feature type="signal peptide" evidence="1">
    <location>
        <begin position="1"/>
        <end position="24"/>
    </location>
</feature>